<evidence type="ECO:0000256" key="2">
    <source>
        <dbReference type="ARBA" id="ARBA00022692"/>
    </source>
</evidence>
<evidence type="ECO:0000256" key="1">
    <source>
        <dbReference type="ARBA" id="ARBA00004141"/>
    </source>
</evidence>
<gene>
    <name evidence="6" type="ORF">AAG570_010946</name>
</gene>
<dbReference type="AlphaFoldDB" id="A0ABD0YJ70"/>
<comment type="subcellular location">
    <subcellularLocation>
        <location evidence="1">Membrane</location>
        <topology evidence="1">Multi-pass membrane protein</topology>
    </subcellularLocation>
</comment>
<dbReference type="Pfam" id="PF09799">
    <property type="entry name" value="Transmemb_17"/>
    <property type="match status" value="1"/>
</dbReference>
<evidence type="ECO:0000256" key="4">
    <source>
        <dbReference type="ARBA" id="ARBA00023136"/>
    </source>
</evidence>
<dbReference type="PANTHER" id="PTHR13531">
    <property type="entry name" value="GEO07735P1-RELATED-RELATED"/>
    <property type="match status" value="1"/>
</dbReference>
<reference evidence="6 7" key="1">
    <citation type="submission" date="2024-07" db="EMBL/GenBank/DDBJ databases">
        <title>Chromosome-level genome assembly of the water stick insect Ranatra chinensis (Heteroptera: Nepidae).</title>
        <authorList>
            <person name="Liu X."/>
        </authorList>
    </citation>
    <scope>NUCLEOTIDE SEQUENCE [LARGE SCALE GENOMIC DNA]</scope>
    <source>
        <strain evidence="6">Cailab_2021Rc</strain>
        <tissue evidence="6">Muscle</tissue>
    </source>
</reference>
<keyword evidence="7" id="KW-1185">Reference proteome</keyword>
<keyword evidence="2 5" id="KW-0812">Transmembrane</keyword>
<evidence type="ECO:0000313" key="7">
    <source>
        <dbReference type="Proteomes" id="UP001558652"/>
    </source>
</evidence>
<feature type="transmembrane region" description="Helical" evidence="5">
    <location>
        <begin position="7"/>
        <end position="30"/>
    </location>
</feature>
<feature type="transmembrane region" description="Helical" evidence="5">
    <location>
        <begin position="42"/>
        <end position="61"/>
    </location>
</feature>
<comment type="caution">
    <text evidence="6">The sequence shown here is derived from an EMBL/GenBank/DDBJ whole genome shotgun (WGS) entry which is preliminary data.</text>
</comment>
<keyword evidence="3 5" id="KW-1133">Transmembrane helix</keyword>
<protein>
    <recommendedName>
        <fullName evidence="8">Transmembrane protein 216</fullName>
    </recommendedName>
</protein>
<feature type="transmembrane region" description="Helical" evidence="5">
    <location>
        <begin position="107"/>
        <end position="131"/>
    </location>
</feature>
<dbReference type="PANTHER" id="PTHR13531:SF0">
    <property type="entry name" value="GEO07735P1-RELATED"/>
    <property type="match status" value="1"/>
</dbReference>
<proteinExistence type="predicted"/>
<evidence type="ECO:0008006" key="8">
    <source>
        <dbReference type="Google" id="ProtNLM"/>
    </source>
</evidence>
<name>A0ABD0YJ70_9HEMI</name>
<dbReference type="Proteomes" id="UP001558652">
    <property type="component" value="Unassembled WGS sequence"/>
</dbReference>
<evidence type="ECO:0000256" key="3">
    <source>
        <dbReference type="ARBA" id="ARBA00022989"/>
    </source>
</evidence>
<evidence type="ECO:0000256" key="5">
    <source>
        <dbReference type="SAM" id="Phobius"/>
    </source>
</evidence>
<dbReference type="InterPro" id="IPR019184">
    <property type="entry name" value="Uncharacterised_TM-17"/>
</dbReference>
<keyword evidence="4 5" id="KW-0472">Membrane</keyword>
<evidence type="ECO:0000313" key="6">
    <source>
        <dbReference type="EMBL" id="KAL1131328.1"/>
    </source>
</evidence>
<dbReference type="GO" id="GO:0016020">
    <property type="term" value="C:membrane"/>
    <property type="evidence" value="ECO:0007669"/>
    <property type="project" value="UniProtKB-SubCell"/>
</dbReference>
<organism evidence="6 7">
    <name type="scientific">Ranatra chinensis</name>
    <dbReference type="NCBI Taxonomy" id="642074"/>
    <lineage>
        <taxon>Eukaryota</taxon>
        <taxon>Metazoa</taxon>
        <taxon>Ecdysozoa</taxon>
        <taxon>Arthropoda</taxon>
        <taxon>Hexapoda</taxon>
        <taxon>Insecta</taxon>
        <taxon>Pterygota</taxon>
        <taxon>Neoptera</taxon>
        <taxon>Paraneoptera</taxon>
        <taxon>Hemiptera</taxon>
        <taxon>Heteroptera</taxon>
        <taxon>Panheteroptera</taxon>
        <taxon>Nepomorpha</taxon>
        <taxon>Nepidae</taxon>
        <taxon>Ranatrinae</taxon>
        <taxon>Ranatra</taxon>
    </lineage>
</organism>
<dbReference type="EMBL" id="JBFDAA010000006">
    <property type="protein sequence ID" value="KAL1131328.1"/>
    <property type="molecule type" value="Genomic_DNA"/>
</dbReference>
<accession>A0ABD0YJ70</accession>
<feature type="transmembrane region" description="Helical" evidence="5">
    <location>
        <begin position="73"/>
        <end position="95"/>
    </location>
</feature>
<sequence length="132" mass="14782">MPSLTLAAVTYFGGCYFWLFAAVVGLVYIYKVFSLPYPSGGLAVEVVIYASLVAVETVRLFAARKGNLTDRWIPLVACLILSCPSILGVLYFLLWQTYVLRLEVVLVYIQLAFETATFLLSLLRIITLLYVK</sequence>